<dbReference type="AlphaFoldDB" id="A0A975CG90"/>
<dbReference type="RefSeq" id="WP_208008747.1">
    <property type="nucleotide sequence ID" value="NZ_CP071796.1"/>
</dbReference>
<gene>
    <name evidence="1" type="ORF">J1M35_18425</name>
</gene>
<accession>A0A975CG90</accession>
<evidence type="ECO:0000313" key="1">
    <source>
        <dbReference type="EMBL" id="QTD44994.1"/>
    </source>
</evidence>
<organism evidence="1 2">
    <name type="scientific">Ottowia testudinis</name>
    <dbReference type="NCBI Taxonomy" id="2816950"/>
    <lineage>
        <taxon>Bacteria</taxon>
        <taxon>Pseudomonadati</taxon>
        <taxon>Pseudomonadota</taxon>
        <taxon>Betaproteobacteria</taxon>
        <taxon>Burkholderiales</taxon>
        <taxon>Comamonadaceae</taxon>
        <taxon>Ottowia</taxon>
    </lineage>
</organism>
<dbReference type="Proteomes" id="UP000663903">
    <property type="component" value="Chromosome"/>
</dbReference>
<name>A0A975CG90_9BURK</name>
<dbReference type="Pfam" id="PF20121">
    <property type="entry name" value="DUF6511"/>
    <property type="match status" value="1"/>
</dbReference>
<protein>
    <submittedName>
        <fullName evidence="1">Uncharacterized protein</fullName>
    </submittedName>
</protein>
<dbReference type="InterPro" id="IPR045422">
    <property type="entry name" value="DUF6511"/>
</dbReference>
<dbReference type="KEGG" id="otd:J1M35_18425"/>
<evidence type="ECO:0000313" key="2">
    <source>
        <dbReference type="Proteomes" id="UP000663903"/>
    </source>
</evidence>
<sequence length="179" mass="19703">MKCWVCTRQARGYGHTDNRHGIGHPGRYPIDWVFCSMRCQNAFHLLYGHWRRVQDGYADTQEVSMIDPSDVELAAMRQCLRAFGEAAGEIGFTKALGDYSEAEALRVIDAIVTCWTEAMTAHHEASKYPPVRGMAPTPDPMAAVATPPDSNPFADMKDDLPWEVSSPVAMVTASQGGQA</sequence>
<keyword evidence="2" id="KW-1185">Reference proteome</keyword>
<dbReference type="EMBL" id="CP071796">
    <property type="protein sequence ID" value="QTD44994.1"/>
    <property type="molecule type" value="Genomic_DNA"/>
</dbReference>
<reference evidence="1" key="1">
    <citation type="submission" date="2021-03" db="EMBL/GenBank/DDBJ databases">
        <title>Ottowia sp. 27C isolated from the cloaca of a Giant Asian pond turtle (Heosemys grandis).</title>
        <authorList>
            <person name="Spergser J."/>
            <person name="Busse H.-J."/>
        </authorList>
    </citation>
    <scope>NUCLEOTIDE SEQUENCE</scope>
    <source>
        <strain evidence="1">27C</strain>
    </source>
</reference>
<proteinExistence type="predicted"/>